<organism evidence="1 2">
    <name type="scientific">Dactylellina haptotyla (strain CBS 200.50)</name>
    <name type="common">Nematode-trapping fungus</name>
    <name type="synonym">Monacrosporium haptotylum</name>
    <dbReference type="NCBI Taxonomy" id="1284197"/>
    <lineage>
        <taxon>Eukaryota</taxon>
        <taxon>Fungi</taxon>
        <taxon>Dikarya</taxon>
        <taxon>Ascomycota</taxon>
        <taxon>Pezizomycotina</taxon>
        <taxon>Orbiliomycetes</taxon>
        <taxon>Orbiliales</taxon>
        <taxon>Orbiliaceae</taxon>
        <taxon>Dactylellina</taxon>
    </lineage>
</organism>
<dbReference type="HOGENOM" id="CLU_683376_0_0_1"/>
<evidence type="ECO:0000313" key="1">
    <source>
        <dbReference type="EMBL" id="EPS44348.1"/>
    </source>
</evidence>
<evidence type="ECO:0000313" key="2">
    <source>
        <dbReference type="Proteomes" id="UP000015100"/>
    </source>
</evidence>
<accession>S8BY11</accession>
<sequence>MDLEPMALDPSPGTVPSIEVNAESKTEPTNFFSLSLEIREQIYQDILPVKVNFVFKSPWQFDDFYETYHGWNAVRMAQKDQRKFPAAITFSVIVPSPALLAKYQAVSREIGRELESAIRRQHRNILKALSDCTTSGAEWTRTFDPAKITPSLLDVVSANRFIIASFGHNTKKLLHNLDPRIRNNIRELFITQSMIAVTLPGNNYKWTAPDPLEPSHQDVSEFEYLLSTYLPNMRKVSIEVHQHGTDLAAVRTALHWYDTRRISELEIVYPTRPLEEPEEGGTWQYLSYQFRKERTVEDVYHLLYSMVTDKRRPKEKKNWRVERLSDEEIDARGRFVVDWQYPRRKTDELGMVEGAVFRLVREPKLKGYQSGEEVLDIDGLRERNTEEQMLLDGVSGLIPRWQM</sequence>
<protein>
    <submittedName>
        <fullName evidence="1">Uncharacterized protein</fullName>
    </submittedName>
</protein>
<reference evidence="1 2" key="1">
    <citation type="journal article" date="2013" name="PLoS Genet.">
        <title>Genomic mechanisms accounting for the adaptation to parasitism in nematode-trapping fungi.</title>
        <authorList>
            <person name="Meerupati T."/>
            <person name="Andersson K.M."/>
            <person name="Friman E."/>
            <person name="Kumar D."/>
            <person name="Tunlid A."/>
            <person name="Ahren D."/>
        </authorList>
    </citation>
    <scope>NUCLEOTIDE SEQUENCE [LARGE SCALE GENOMIC DNA]</scope>
    <source>
        <strain evidence="1 2">CBS 200.50</strain>
    </source>
</reference>
<dbReference type="OrthoDB" id="5281459at2759"/>
<dbReference type="Proteomes" id="UP000015100">
    <property type="component" value="Unassembled WGS sequence"/>
</dbReference>
<keyword evidence="2" id="KW-1185">Reference proteome</keyword>
<dbReference type="AlphaFoldDB" id="S8BY11"/>
<gene>
    <name evidence="1" type="ORF">H072_1653</name>
</gene>
<name>S8BY11_DACHA</name>
<dbReference type="EMBL" id="AQGS01000050">
    <property type="protein sequence ID" value="EPS44348.1"/>
    <property type="molecule type" value="Genomic_DNA"/>
</dbReference>
<dbReference type="OMA" id="IRACHEQ"/>
<comment type="caution">
    <text evidence="1">The sequence shown here is derived from an EMBL/GenBank/DDBJ whole genome shotgun (WGS) entry which is preliminary data.</text>
</comment>
<proteinExistence type="predicted"/>
<reference evidence="2" key="2">
    <citation type="submission" date="2013-04" db="EMBL/GenBank/DDBJ databases">
        <title>Genomic mechanisms accounting for the adaptation to parasitism in nematode-trapping fungi.</title>
        <authorList>
            <person name="Ahren D.G."/>
        </authorList>
    </citation>
    <scope>NUCLEOTIDE SEQUENCE [LARGE SCALE GENOMIC DNA]</scope>
    <source>
        <strain evidence="2">CBS 200.50</strain>
    </source>
</reference>